<comment type="caution">
    <text evidence="1">The sequence shown here is derived from an EMBL/GenBank/DDBJ whole genome shotgun (WGS) entry which is preliminary data.</text>
</comment>
<dbReference type="Proteomes" id="UP001172082">
    <property type="component" value="Unassembled WGS sequence"/>
</dbReference>
<sequence length="107" mass="11730">MIYKDQLLEGVGSDVIITDFKVSFKGIVLKFDIVESTGFNVNGNTLNLTANFNIDQFINAVHQVDLTLATNGNQDGLIAVNTNDKDGNKELVDLMKENIKASADLIR</sequence>
<evidence type="ECO:0000313" key="1">
    <source>
        <dbReference type="EMBL" id="MDN5203903.1"/>
    </source>
</evidence>
<keyword evidence="2" id="KW-1185">Reference proteome</keyword>
<evidence type="ECO:0000313" key="2">
    <source>
        <dbReference type="Proteomes" id="UP001172082"/>
    </source>
</evidence>
<accession>A0ABT8KUU4</accession>
<name>A0ABT8KUU4_9BACT</name>
<reference evidence="1" key="1">
    <citation type="submission" date="2023-06" db="EMBL/GenBank/DDBJ databases">
        <title>Genomic of Parafulvivirga corallium.</title>
        <authorList>
            <person name="Wang G."/>
        </authorList>
    </citation>
    <scope>NUCLEOTIDE SEQUENCE</scope>
    <source>
        <strain evidence="1">BMA10</strain>
    </source>
</reference>
<proteinExistence type="predicted"/>
<dbReference type="RefSeq" id="WP_346753927.1">
    <property type="nucleotide sequence ID" value="NZ_JAUJEA010000009.1"/>
</dbReference>
<organism evidence="1 2">
    <name type="scientific">Splendidivirga corallicola</name>
    <dbReference type="NCBI Taxonomy" id="3051826"/>
    <lineage>
        <taxon>Bacteria</taxon>
        <taxon>Pseudomonadati</taxon>
        <taxon>Bacteroidota</taxon>
        <taxon>Cytophagia</taxon>
        <taxon>Cytophagales</taxon>
        <taxon>Splendidivirgaceae</taxon>
        <taxon>Splendidivirga</taxon>
    </lineage>
</organism>
<gene>
    <name evidence="1" type="ORF">QQ008_21100</name>
</gene>
<protein>
    <submittedName>
        <fullName evidence="1">Uncharacterized protein</fullName>
    </submittedName>
</protein>
<dbReference type="EMBL" id="JAUJEA010000009">
    <property type="protein sequence ID" value="MDN5203903.1"/>
    <property type="molecule type" value="Genomic_DNA"/>
</dbReference>